<keyword evidence="5 14" id="KW-0328">Glycosyltransferase</keyword>
<comment type="pathway">
    <text evidence="2">Protein modification; protein glycosylation.</text>
</comment>
<evidence type="ECO:0000313" key="15">
    <source>
        <dbReference type="Proteomes" id="UP000035682"/>
    </source>
</evidence>
<reference evidence="16" key="2">
    <citation type="submission" date="2020-12" db="UniProtKB">
        <authorList>
            <consortium name="WormBaseParasite"/>
        </authorList>
    </citation>
    <scope>IDENTIFICATION</scope>
</reference>
<keyword evidence="9" id="KW-0735">Signal-anchor</keyword>
<comment type="similarity">
    <text evidence="3">Belongs to the glycosyltransferase 31 family. Beta3-Gal-T subfamily.</text>
</comment>
<dbReference type="EC" id="2.4.1.122" evidence="4"/>
<evidence type="ECO:0000256" key="10">
    <source>
        <dbReference type="ARBA" id="ARBA00022989"/>
    </source>
</evidence>
<evidence type="ECO:0000256" key="9">
    <source>
        <dbReference type="ARBA" id="ARBA00022968"/>
    </source>
</evidence>
<dbReference type="Pfam" id="PF02434">
    <property type="entry name" value="Fringe"/>
    <property type="match status" value="1"/>
</dbReference>
<keyword evidence="15" id="KW-1185">Reference proteome</keyword>
<keyword evidence="7 12" id="KW-0812">Transmembrane</keyword>
<sequence length="319" mass="37637">MIKEKYYNYKIVYFLILQFYLLFFSNKICIGISSEVKINVKRTEYPKILCVIFSHPTKETSTLNHIIRTWLAHCDKALFITTTGEKFHDKGEGGKKMRIEVIKISSEGGRMDILRKTIKSFKIIYSKFFNNTTKQEYDWLLKVNDNSFVVIENLKKFLKNKNKNENIYYGYNSNFNKINKKKLLNKKYISGGSGYVISKNGIKNIFENKKNFLENCNEKIVNGYEDIIIGICFKKLGIKGGNSRDENGFETFLPPVVKKKYNLNLLKHEEMFNLFPGNKYECQRMSQYPISFHNIVSENFYILNYIFYKSKVNINIYNE</sequence>
<evidence type="ECO:0000259" key="13">
    <source>
        <dbReference type="Pfam" id="PF02434"/>
    </source>
</evidence>
<dbReference type="GO" id="GO:0000166">
    <property type="term" value="F:nucleotide binding"/>
    <property type="evidence" value="ECO:0007669"/>
    <property type="project" value="UniProtKB-KW"/>
</dbReference>
<keyword evidence="8" id="KW-0547">Nucleotide-binding</keyword>
<keyword evidence="10 12" id="KW-1133">Transmembrane helix</keyword>
<evidence type="ECO:0000256" key="5">
    <source>
        <dbReference type="ARBA" id="ARBA00022676"/>
    </source>
</evidence>
<evidence type="ECO:0000256" key="4">
    <source>
        <dbReference type="ARBA" id="ARBA00012557"/>
    </source>
</evidence>
<evidence type="ECO:0000256" key="11">
    <source>
        <dbReference type="ARBA" id="ARBA00023136"/>
    </source>
</evidence>
<accession>A0A090MXG8</accession>
<organism evidence="14">
    <name type="scientific">Strongyloides ratti</name>
    <name type="common">Parasitic roundworm</name>
    <dbReference type="NCBI Taxonomy" id="34506"/>
    <lineage>
        <taxon>Eukaryota</taxon>
        <taxon>Metazoa</taxon>
        <taxon>Ecdysozoa</taxon>
        <taxon>Nematoda</taxon>
        <taxon>Chromadorea</taxon>
        <taxon>Rhabditida</taxon>
        <taxon>Tylenchina</taxon>
        <taxon>Panagrolaimomorpha</taxon>
        <taxon>Strongyloidoidea</taxon>
        <taxon>Strongyloididae</taxon>
        <taxon>Strongyloides</taxon>
    </lineage>
</organism>
<keyword evidence="6 14" id="KW-0808">Transferase</keyword>
<gene>
    <name evidence="14 16 17" type="ORF">SRAE_2000008900</name>
</gene>
<evidence type="ECO:0000256" key="8">
    <source>
        <dbReference type="ARBA" id="ARBA00022741"/>
    </source>
</evidence>
<evidence type="ECO:0000313" key="16">
    <source>
        <dbReference type="WBParaSite" id="SRAE_2000008900.1"/>
    </source>
</evidence>
<reference evidence="14 15" key="1">
    <citation type="submission" date="2014-09" db="EMBL/GenBank/DDBJ databases">
        <authorList>
            <person name="Martin A.A."/>
        </authorList>
    </citation>
    <scope>NUCLEOTIDE SEQUENCE</scope>
    <source>
        <strain evidence="15">ED321</strain>
        <strain evidence="14">ED321 Heterogonic</strain>
    </source>
</reference>
<evidence type="ECO:0000256" key="2">
    <source>
        <dbReference type="ARBA" id="ARBA00004922"/>
    </source>
</evidence>
<dbReference type="InterPro" id="IPR026050">
    <property type="entry name" value="C1GALT1/C1GALT1_chp1"/>
</dbReference>
<proteinExistence type="inferred from homology"/>
<dbReference type="PANTHER" id="PTHR23033">
    <property type="entry name" value="BETA1,3-GALACTOSYLTRANSFERASE"/>
    <property type="match status" value="1"/>
</dbReference>
<dbReference type="CTD" id="36377773"/>
<comment type="subcellular location">
    <subcellularLocation>
        <location evidence="1">Membrane</location>
        <topology evidence="1">Single-pass type II membrane protein</topology>
    </subcellularLocation>
</comment>
<dbReference type="STRING" id="34506.A0A090MXG8"/>
<protein>
    <recommendedName>
        <fullName evidence="4">N-acetylgalactosaminide beta-1,3-galactosyltransferase</fullName>
        <ecNumber evidence="4">2.4.1.122</ecNumber>
    </recommendedName>
</protein>
<evidence type="ECO:0000256" key="7">
    <source>
        <dbReference type="ARBA" id="ARBA00022692"/>
    </source>
</evidence>
<dbReference type="Proteomes" id="UP000035682">
    <property type="component" value="Unplaced"/>
</dbReference>
<dbReference type="OrthoDB" id="414175at2759"/>
<dbReference type="InterPro" id="IPR003378">
    <property type="entry name" value="Fringe-like_glycosylTrfase"/>
</dbReference>
<dbReference type="RefSeq" id="XP_024504609.1">
    <property type="nucleotide sequence ID" value="XM_024650876.1"/>
</dbReference>
<dbReference type="AlphaFoldDB" id="A0A090MXG8"/>
<dbReference type="PANTHER" id="PTHR23033:SF14">
    <property type="entry name" value="GLYCOPROTEIN-N-ACETYLGALACTOSAMINE 3-BETA-GALACTOSYLTRANSFERASE 1-RELATED"/>
    <property type="match status" value="1"/>
</dbReference>
<evidence type="ECO:0000256" key="12">
    <source>
        <dbReference type="SAM" id="Phobius"/>
    </source>
</evidence>
<name>A0A090MXG8_STRRB</name>
<evidence type="ECO:0000313" key="17">
    <source>
        <dbReference type="WormBase" id="SRAE_2000008900"/>
    </source>
</evidence>
<dbReference type="Gene3D" id="3.90.550.50">
    <property type="match status" value="1"/>
</dbReference>
<evidence type="ECO:0000256" key="1">
    <source>
        <dbReference type="ARBA" id="ARBA00004606"/>
    </source>
</evidence>
<feature type="domain" description="Fringe-like glycosyltransferase" evidence="13">
    <location>
        <begin position="62"/>
        <end position="239"/>
    </location>
</feature>
<dbReference type="GO" id="GO:0016020">
    <property type="term" value="C:membrane"/>
    <property type="evidence" value="ECO:0007669"/>
    <property type="project" value="UniProtKB-SubCell"/>
</dbReference>
<keyword evidence="11 12" id="KW-0472">Membrane</keyword>
<dbReference type="GO" id="GO:0016263">
    <property type="term" value="F:glycoprotein-N-acetylgalactosamine 3-beta-galactosyltransferase activity"/>
    <property type="evidence" value="ECO:0007669"/>
    <property type="project" value="UniProtKB-EC"/>
</dbReference>
<dbReference type="EMBL" id="LN609529">
    <property type="protein sequence ID" value="CEF65409.1"/>
    <property type="molecule type" value="Genomic_DNA"/>
</dbReference>
<evidence type="ECO:0000256" key="3">
    <source>
        <dbReference type="ARBA" id="ARBA00006462"/>
    </source>
</evidence>
<dbReference type="WBParaSite" id="SRAE_2000008900.1">
    <property type="protein sequence ID" value="SRAE_2000008900.1"/>
    <property type="gene ID" value="WBGene00260279"/>
</dbReference>
<feature type="transmembrane region" description="Helical" evidence="12">
    <location>
        <begin position="12"/>
        <end position="33"/>
    </location>
</feature>
<dbReference type="WormBase" id="SRAE_2000008900">
    <property type="protein sequence ID" value="SRP04930"/>
    <property type="gene ID" value="WBGene00260279"/>
</dbReference>
<evidence type="ECO:0000256" key="6">
    <source>
        <dbReference type="ARBA" id="ARBA00022679"/>
    </source>
</evidence>
<dbReference type="GeneID" id="36377773"/>
<evidence type="ECO:0000313" key="14">
    <source>
        <dbReference type="EMBL" id="CEF65409.1"/>
    </source>
</evidence>
<dbReference type="OMA" id="ACVHEME"/>